<comment type="caution">
    <text evidence="3">The sequence shown here is derived from an EMBL/GenBank/DDBJ whole genome shotgun (WGS) entry which is preliminary data.</text>
</comment>
<dbReference type="OrthoDB" id="548974at2759"/>
<feature type="transmembrane region" description="Helical" evidence="1">
    <location>
        <begin position="86"/>
        <end position="107"/>
    </location>
</feature>
<gene>
    <name evidence="3" type="ORF">CEUSTIGMA_g409.t1</name>
</gene>
<dbReference type="PANTHER" id="PTHR43592">
    <property type="entry name" value="CAAX AMINO TERMINAL PROTEASE"/>
    <property type="match status" value="1"/>
</dbReference>
<dbReference type="PANTHER" id="PTHR43592:SF15">
    <property type="entry name" value="CAAX AMINO TERMINAL PROTEASE FAMILY PROTEIN"/>
    <property type="match status" value="1"/>
</dbReference>
<dbReference type="Pfam" id="PF02517">
    <property type="entry name" value="Rce1-like"/>
    <property type="match status" value="1"/>
</dbReference>
<feature type="domain" description="CAAX prenyl protease 2/Lysostaphin resistance protein A-like" evidence="2">
    <location>
        <begin position="280"/>
        <end position="365"/>
    </location>
</feature>
<reference evidence="3 4" key="1">
    <citation type="submission" date="2017-08" db="EMBL/GenBank/DDBJ databases">
        <title>Acidophilic green algal genome provides insights into adaptation to an acidic environment.</title>
        <authorList>
            <person name="Hirooka S."/>
            <person name="Hirose Y."/>
            <person name="Kanesaki Y."/>
            <person name="Higuchi S."/>
            <person name="Fujiwara T."/>
            <person name="Onuma R."/>
            <person name="Era A."/>
            <person name="Ohbayashi R."/>
            <person name="Uzuka A."/>
            <person name="Nozaki H."/>
            <person name="Yoshikawa H."/>
            <person name="Miyagishima S.Y."/>
        </authorList>
    </citation>
    <scope>NUCLEOTIDE SEQUENCE [LARGE SCALE GENOMIC DNA]</scope>
    <source>
        <strain evidence="3 4">NIES-2499</strain>
    </source>
</reference>
<evidence type="ECO:0000259" key="2">
    <source>
        <dbReference type="Pfam" id="PF02517"/>
    </source>
</evidence>
<evidence type="ECO:0000313" key="4">
    <source>
        <dbReference type="Proteomes" id="UP000232323"/>
    </source>
</evidence>
<dbReference type="Proteomes" id="UP000232323">
    <property type="component" value="Unassembled WGS sequence"/>
</dbReference>
<protein>
    <recommendedName>
        <fullName evidence="2">CAAX prenyl protease 2/Lysostaphin resistance protein A-like domain-containing protein</fullName>
    </recommendedName>
</protein>
<dbReference type="GO" id="GO:0080120">
    <property type="term" value="P:CAAX-box protein maturation"/>
    <property type="evidence" value="ECO:0007669"/>
    <property type="project" value="UniProtKB-ARBA"/>
</dbReference>
<accession>A0A250WQ23</accession>
<sequence length="380" mass="42046">MRASFSKRTRNSHVRHRSIINPPFSKKLTPSDLRIKNLTQRSIKKADFLRLQPYSLFGEVRDGSFWLKCQQTTLKPPWALREIIKVCMYGLPLAITLICIQIAQLTLIPRWIYSTDGSLFSLSSQRIGAIGHLGQECVLLCSSMILLWASLKESKPRSKGFFTYRISAKWTTTTILLCALLFPFVDPLLYSQWSLISQSLSQEVNCWLMLTNQDAPACSFMADIHPSTSTASPGLGAMFVTIPPVPATVLDGVHIAPGLTYKETVVDCVQHGDYQSLGMHFMASCLIGPFWEETLWRGFLLPSAASRLSGQFPVVIAASSTMFAALHLNLAAGLPIFFLSCACDILYLRSGSVGPALLLHAAWNAYQFLGVALFGKSAFV</sequence>
<organism evidence="3 4">
    <name type="scientific">Chlamydomonas eustigma</name>
    <dbReference type="NCBI Taxonomy" id="1157962"/>
    <lineage>
        <taxon>Eukaryota</taxon>
        <taxon>Viridiplantae</taxon>
        <taxon>Chlorophyta</taxon>
        <taxon>core chlorophytes</taxon>
        <taxon>Chlorophyceae</taxon>
        <taxon>CS clade</taxon>
        <taxon>Chlamydomonadales</taxon>
        <taxon>Chlamydomonadaceae</taxon>
        <taxon>Chlamydomonas</taxon>
    </lineage>
</organism>
<keyword evidence="4" id="KW-1185">Reference proteome</keyword>
<proteinExistence type="predicted"/>
<keyword evidence="1" id="KW-0472">Membrane</keyword>
<dbReference type="EMBL" id="BEGY01000001">
    <property type="protein sequence ID" value="GAX72954.1"/>
    <property type="molecule type" value="Genomic_DNA"/>
</dbReference>
<keyword evidence="1" id="KW-1133">Transmembrane helix</keyword>
<name>A0A250WQ23_9CHLO</name>
<feature type="transmembrane region" description="Helical" evidence="1">
    <location>
        <begin position="127"/>
        <end position="149"/>
    </location>
</feature>
<dbReference type="InterPro" id="IPR003675">
    <property type="entry name" value="Rce1/LyrA-like_dom"/>
</dbReference>
<dbReference type="GO" id="GO:0004175">
    <property type="term" value="F:endopeptidase activity"/>
    <property type="evidence" value="ECO:0007669"/>
    <property type="project" value="UniProtKB-ARBA"/>
</dbReference>
<keyword evidence="1" id="KW-0812">Transmembrane</keyword>
<evidence type="ECO:0000256" key="1">
    <source>
        <dbReference type="SAM" id="Phobius"/>
    </source>
</evidence>
<dbReference type="AlphaFoldDB" id="A0A250WQ23"/>
<evidence type="ECO:0000313" key="3">
    <source>
        <dbReference type="EMBL" id="GAX72954.1"/>
    </source>
</evidence>